<sequence length="129" mass="15378">MRGFGSDYFKINLANLTGRLYWAFKCLKMISNQKKSREKKFFITFFTIDLFFVWMLICKRLWLVQTEQNDICVIISFVCYFAFVKTTFRFCRFCYQLVRNYYVWYCWASSAGTALSGPSSILHFNDGSD</sequence>
<evidence type="ECO:0000313" key="2">
    <source>
        <dbReference type="EMBL" id="RNA05429.1"/>
    </source>
</evidence>
<dbReference type="EMBL" id="REGN01007727">
    <property type="protein sequence ID" value="RNA05429.1"/>
    <property type="molecule type" value="Genomic_DNA"/>
</dbReference>
<accession>A0A3M7Q2N0</accession>
<proteinExistence type="predicted"/>
<feature type="transmembrane region" description="Helical" evidence="1">
    <location>
        <begin position="68"/>
        <end position="90"/>
    </location>
</feature>
<organism evidence="2 3">
    <name type="scientific">Brachionus plicatilis</name>
    <name type="common">Marine rotifer</name>
    <name type="synonym">Brachionus muelleri</name>
    <dbReference type="NCBI Taxonomy" id="10195"/>
    <lineage>
        <taxon>Eukaryota</taxon>
        <taxon>Metazoa</taxon>
        <taxon>Spiralia</taxon>
        <taxon>Gnathifera</taxon>
        <taxon>Rotifera</taxon>
        <taxon>Eurotatoria</taxon>
        <taxon>Monogononta</taxon>
        <taxon>Pseudotrocha</taxon>
        <taxon>Ploima</taxon>
        <taxon>Brachionidae</taxon>
        <taxon>Brachionus</taxon>
    </lineage>
</organism>
<keyword evidence="3" id="KW-1185">Reference proteome</keyword>
<keyword evidence="1" id="KW-0812">Transmembrane</keyword>
<feature type="transmembrane region" description="Helical" evidence="1">
    <location>
        <begin position="102"/>
        <end position="124"/>
    </location>
</feature>
<gene>
    <name evidence="2" type="ORF">BpHYR1_020477</name>
</gene>
<feature type="transmembrane region" description="Helical" evidence="1">
    <location>
        <begin position="41"/>
        <end position="62"/>
    </location>
</feature>
<keyword evidence="1" id="KW-0472">Membrane</keyword>
<protein>
    <submittedName>
        <fullName evidence="2">Uncharacterized protein</fullName>
    </submittedName>
</protein>
<dbReference type="AlphaFoldDB" id="A0A3M7Q2N0"/>
<comment type="caution">
    <text evidence="2">The sequence shown here is derived from an EMBL/GenBank/DDBJ whole genome shotgun (WGS) entry which is preliminary data.</text>
</comment>
<reference evidence="2 3" key="1">
    <citation type="journal article" date="2018" name="Sci. Rep.">
        <title>Genomic signatures of local adaptation to the degree of environmental predictability in rotifers.</title>
        <authorList>
            <person name="Franch-Gras L."/>
            <person name="Hahn C."/>
            <person name="Garcia-Roger E.M."/>
            <person name="Carmona M.J."/>
            <person name="Serra M."/>
            <person name="Gomez A."/>
        </authorList>
    </citation>
    <scope>NUCLEOTIDE SEQUENCE [LARGE SCALE GENOMIC DNA]</scope>
    <source>
        <strain evidence="2">HYR1</strain>
    </source>
</reference>
<evidence type="ECO:0000313" key="3">
    <source>
        <dbReference type="Proteomes" id="UP000276133"/>
    </source>
</evidence>
<keyword evidence="1" id="KW-1133">Transmembrane helix</keyword>
<name>A0A3M7Q2N0_BRAPC</name>
<dbReference type="Proteomes" id="UP000276133">
    <property type="component" value="Unassembled WGS sequence"/>
</dbReference>
<evidence type="ECO:0000256" key="1">
    <source>
        <dbReference type="SAM" id="Phobius"/>
    </source>
</evidence>